<gene>
    <name evidence="15" type="ORF">DCAR_0105086</name>
</gene>
<evidence type="ECO:0000256" key="10">
    <source>
        <dbReference type="ARBA" id="ARBA00023180"/>
    </source>
</evidence>
<evidence type="ECO:0008006" key="17">
    <source>
        <dbReference type="Google" id="ProtNLM"/>
    </source>
</evidence>
<dbReference type="InterPro" id="IPR046956">
    <property type="entry name" value="RLP23-like"/>
</dbReference>
<sequence length="967" mass="109086">MRNCNLCFFTISMMLIFLQLQHHLVACSLSPHLQKLALFHFNQTFTITPGDCEYYSYKDEEFYEIPSRAKTKNWSMSSDHCTWDGVSCDDKTGDVIGLDLTCGQLVGAIHSNSTLFQLSHLRFLDLSYNDFSLSDQFPQEFGFFAKGLTHLNLSRTGLSGRVTSGISHLHKLVSLDLSENFEAELEAEVFKSLLQNLTHLRVLNLHEVNIPSVLPVNISTSLRVLQLSYTHIHGVVPQEVFHLPNLELLDLSNNHDLRATLSKVKWGSKATLQYLHLSYINIDGGIPDSIGFLESLVSLDLLDCNLSGTMPRSIGHLVQLTHLDLSFNNLNGPILTFFTNLTDLRYMSLGLNNFTGPFPSFLAHSSKLVELYLYGNRFTGSVPRSLFHHPSLEFLNLAYNAFTGQLHEFDSSRSRLQSFSCSSNLLYGSIPHSFSQLVNLTELDFSSNSFSGVLDLEMFSGLGFLKRLDLSHNSLSVRSTITDTLPPNLYHLDLSSCNMKEFPHFSRDAHIFLDFVDLSNNEIEGEIPHWIGSIGRYSVYYHIPYLNLSHNKLIGGLEQLPWGHIRFLDLQYNKLNGSLPTLMCNSSSLYILNLSHNNLSGVLPSCPTNLTRLSVLDLRRNKIQGNIPATLSNFRNLETINLNGNRLQGSIPSSFAEFDSLAILDLGNNKINDTFPRCLEALPNLQVLVLKSNKFYGLINTSSKIVYPFPRLRIIDLSDNEFSGPLPAKYFRNFKAMMNSDVSKIDRSYMNYSSYYSDSTTLVIKGVDMELVKILTIFTTMDVSRNHFEGEIVESIGNLVSLRLLNLSHNHLRGRIPFMIGNLSMLESLDLSFNQLEGEIPQQLTSIYTLERLNLSCNQLSGRIPQGSQFNTFDNDSYAGNLGLCGNPLSKKCEPDIVEKESDEDEDDDYFFSGFTWEAVVIGYGCGVVPAFITGYLMLLARKPKWFAGIIGRELGLKIRRMEIRMR</sequence>
<dbReference type="Pfam" id="PF08263">
    <property type="entry name" value="LRRNT_2"/>
    <property type="match status" value="1"/>
</dbReference>
<evidence type="ECO:0000256" key="4">
    <source>
        <dbReference type="ARBA" id="ARBA00022614"/>
    </source>
</evidence>
<dbReference type="SMART" id="SM00369">
    <property type="entry name" value="LRR_TYP"/>
    <property type="match status" value="15"/>
</dbReference>
<evidence type="ECO:0000256" key="7">
    <source>
        <dbReference type="ARBA" id="ARBA00022737"/>
    </source>
</evidence>
<dbReference type="FunFam" id="3.80.10.10:FF:000383">
    <property type="entry name" value="Leucine-rich repeat receptor protein kinase EMS1"/>
    <property type="match status" value="1"/>
</dbReference>
<dbReference type="Pfam" id="PF00560">
    <property type="entry name" value="LRR_1"/>
    <property type="match status" value="4"/>
</dbReference>
<evidence type="ECO:0000256" key="11">
    <source>
        <dbReference type="SAM" id="Phobius"/>
    </source>
</evidence>
<dbReference type="Pfam" id="PF13516">
    <property type="entry name" value="LRR_6"/>
    <property type="match status" value="1"/>
</dbReference>
<dbReference type="FunFam" id="3.80.10.10:FF:000095">
    <property type="entry name" value="LRR receptor-like serine/threonine-protein kinase GSO1"/>
    <property type="match status" value="1"/>
</dbReference>
<dbReference type="Proteomes" id="UP000077755">
    <property type="component" value="Chromosome 1"/>
</dbReference>
<evidence type="ECO:0000256" key="2">
    <source>
        <dbReference type="ARBA" id="ARBA00009592"/>
    </source>
</evidence>
<evidence type="ECO:0000256" key="12">
    <source>
        <dbReference type="SAM" id="SignalP"/>
    </source>
</evidence>
<dbReference type="GO" id="GO:0051707">
    <property type="term" value="P:response to other organism"/>
    <property type="evidence" value="ECO:0007669"/>
    <property type="project" value="UniProtKB-ARBA"/>
</dbReference>
<comment type="subcellular location">
    <subcellularLocation>
        <location evidence="1">Cell membrane</location>
        <topology evidence="1">Single-pass type I membrane protein</topology>
    </subcellularLocation>
</comment>
<evidence type="ECO:0000256" key="5">
    <source>
        <dbReference type="ARBA" id="ARBA00022692"/>
    </source>
</evidence>
<evidence type="ECO:0000256" key="8">
    <source>
        <dbReference type="ARBA" id="ARBA00022989"/>
    </source>
</evidence>
<keyword evidence="9 11" id="KW-0472">Membrane</keyword>
<reference evidence="15" key="2">
    <citation type="submission" date="2022-03" db="EMBL/GenBank/DDBJ databases">
        <title>Draft title - Genomic analysis of global carrot germplasm unveils the trajectory of domestication and the origin of high carotenoid orange carrot.</title>
        <authorList>
            <person name="Iorizzo M."/>
            <person name="Ellison S."/>
            <person name="Senalik D."/>
            <person name="Macko-Podgorni A."/>
            <person name="Grzebelus D."/>
            <person name="Bostan H."/>
            <person name="Rolling W."/>
            <person name="Curaba J."/>
            <person name="Simon P."/>
        </authorList>
    </citation>
    <scope>NUCLEOTIDE SEQUENCE</scope>
    <source>
        <tissue evidence="15">Leaf</tissue>
    </source>
</reference>
<comment type="similarity">
    <text evidence="2">Belongs to the RLP family.</text>
</comment>
<dbReference type="PANTHER" id="PTHR48061:SF46">
    <property type="entry name" value="LEUCINE-RICH REPEAT-CONTAINING N-TERMINAL PLANT-TYPE DOMAIN-CONTAINING PROTEIN"/>
    <property type="match status" value="1"/>
</dbReference>
<dbReference type="InterPro" id="IPR013210">
    <property type="entry name" value="LRR_N_plant-typ"/>
</dbReference>
<evidence type="ECO:0000256" key="1">
    <source>
        <dbReference type="ARBA" id="ARBA00004251"/>
    </source>
</evidence>
<keyword evidence="7" id="KW-0677">Repeat</keyword>
<dbReference type="InterPro" id="IPR003591">
    <property type="entry name" value="Leu-rich_rpt_typical-subtyp"/>
</dbReference>
<keyword evidence="8 11" id="KW-1133">Transmembrane helix</keyword>
<feature type="domain" description="Leucine-rich repeat-containing N-terminal plant-type" evidence="13">
    <location>
        <begin position="69"/>
        <end position="89"/>
    </location>
</feature>
<dbReference type="PANTHER" id="PTHR48061">
    <property type="entry name" value="LEUCINE-RICH REPEAT RECEPTOR PROTEIN KINASE EMS1-LIKE-RELATED"/>
    <property type="match status" value="1"/>
</dbReference>
<reference evidence="15" key="1">
    <citation type="journal article" date="2016" name="Nat. Genet.">
        <title>A high-quality carrot genome assembly provides new insights into carotenoid accumulation and asterid genome evolution.</title>
        <authorList>
            <person name="Iorizzo M."/>
            <person name="Ellison S."/>
            <person name="Senalik D."/>
            <person name="Zeng P."/>
            <person name="Satapoomin P."/>
            <person name="Huang J."/>
            <person name="Bowman M."/>
            <person name="Iovene M."/>
            <person name="Sanseverino W."/>
            <person name="Cavagnaro P."/>
            <person name="Yildiz M."/>
            <person name="Macko-Podgorni A."/>
            <person name="Moranska E."/>
            <person name="Grzebelus E."/>
            <person name="Grzebelus D."/>
            <person name="Ashrafi H."/>
            <person name="Zheng Z."/>
            <person name="Cheng S."/>
            <person name="Spooner D."/>
            <person name="Van Deynze A."/>
            <person name="Simon P."/>
        </authorList>
    </citation>
    <scope>NUCLEOTIDE SEQUENCE</scope>
    <source>
        <tissue evidence="15">Leaf</tissue>
    </source>
</reference>
<protein>
    <recommendedName>
        <fullName evidence="17">Leucine-rich repeat-containing N-terminal plant-type domain-containing protein</fullName>
    </recommendedName>
</protein>
<dbReference type="InterPro" id="IPR001611">
    <property type="entry name" value="Leu-rich_rpt"/>
</dbReference>
<evidence type="ECO:0000256" key="3">
    <source>
        <dbReference type="ARBA" id="ARBA00022475"/>
    </source>
</evidence>
<dbReference type="GO" id="GO:0005886">
    <property type="term" value="C:plasma membrane"/>
    <property type="evidence" value="ECO:0007669"/>
    <property type="project" value="UniProtKB-SubCell"/>
</dbReference>
<dbReference type="Pfam" id="PF23598">
    <property type="entry name" value="LRR_14"/>
    <property type="match status" value="1"/>
</dbReference>
<feature type="transmembrane region" description="Helical" evidence="11">
    <location>
        <begin position="921"/>
        <end position="941"/>
    </location>
</feature>
<evidence type="ECO:0000259" key="14">
    <source>
        <dbReference type="Pfam" id="PF23598"/>
    </source>
</evidence>
<dbReference type="Pfam" id="PF13855">
    <property type="entry name" value="LRR_8"/>
    <property type="match status" value="2"/>
</dbReference>
<dbReference type="SMART" id="SM00365">
    <property type="entry name" value="LRR_SD22"/>
    <property type="match status" value="5"/>
</dbReference>
<dbReference type="GO" id="GO:0006952">
    <property type="term" value="P:defense response"/>
    <property type="evidence" value="ECO:0007669"/>
    <property type="project" value="UniProtKB-ARBA"/>
</dbReference>
<dbReference type="EMBL" id="CP093343">
    <property type="protein sequence ID" value="WOG85893.1"/>
    <property type="molecule type" value="Genomic_DNA"/>
</dbReference>
<accession>A0AAF0WCT6</accession>
<dbReference type="AlphaFoldDB" id="A0AAF0WCT6"/>
<keyword evidence="6 12" id="KW-0732">Signal</keyword>
<evidence type="ECO:0000313" key="15">
    <source>
        <dbReference type="EMBL" id="WOG85893.1"/>
    </source>
</evidence>
<keyword evidence="16" id="KW-1185">Reference proteome</keyword>
<organism evidence="15 16">
    <name type="scientific">Daucus carota subsp. sativus</name>
    <name type="common">Carrot</name>
    <dbReference type="NCBI Taxonomy" id="79200"/>
    <lineage>
        <taxon>Eukaryota</taxon>
        <taxon>Viridiplantae</taxon>
        <taxon>Streptophyta</taxon>
        <taxon>Embryophyta</taxon>
        <taxon>Tracheophyta</taxon>
        <taxon>Spermatophyta</taxon>
        <taxon>Magnoliopsida</taxon>
        <taxon>eudicotyledons</taxon>
        <taxon>Gunneridae</taxon>
        <taxon>Pentapetalae</taxon>
        <taxon>asterids</taxon>
        <taxon>campanulids</taxon>
        <taxon>Apiales</taxon>
        <taxon>Apiaceae</taxon>
        <taxon>Apioideae</taxon>
        <taxon>Scandiceae</taxon>
        <taxon>Daucinae</taxon>
        <taxon>Daucus</taxon>
        <taxon>Daucus sect. Daucus</taxon>
    </lineage>
</organism>
<dbReference type="InterPro" id="IPR032675">
    <property type="entry name" value="LRR_dom_sf"/>
</dbReference>
<dbReference type="FunFam" id="3.80.10.10:FF:000213">
    <property type="entry name" value="Tyrosine-sulfated glycopeptide receptor 1"/>
    <property type="match status" value="1"/>
</dbReference>
<evidence type="ECO:0000256" key="9">
    <source>
        <dbReference type="ARBA" id="ARBA00023136"/>
    </source>
</evidence>
<keyword evidence="4" id="KW-0433">Leucine-rich repeat</keyword>
<dbReference type="PRINTS" id="PR00019">
    <property type="entry name" value="LEURICHRPT"/>
</dbReference>
<evidence type="ECO:0000313" key="16">
    <source>
        <dbReference type="Proteomes" id="UP000077755"/>
    </source>
</evidence>
<keyword evidence="10" id="KW-0325">Glycoprotein</keyword>
<feature type="domain" description="Disease resistance R13L4/SHOC-2-like LRR" evidence="14">
    <location>
        <begin position="270"/>
        <end position="496"/>
    </location>
</feature>
<keyword evidence="3" id="KW-1003">Cell membrane</keyword>
<feature type="chain" id="PRO_5042279610" description="Leucine-rich repeat-containing N-terminal plant-type domain-containing protein" evidence="12">
    <location>
        <begin position="27"/>
        <end position="967"/>
    </location>
</feature>
<evidence type="ECO:0000256" key="6">
    <source>
        <dbReference type="ARBA" id="ARBA00022729"/>
    </source>
</evidence>
<keyword evidence="5 11" id="KW-0812">Transmembrane</keyword>
<dbReference type="Gene3D" id="3.80.10.10">
    <property type="entry name" value="Ribonuclease Inhibitor"/>
    <property type="match status" value="3"/>
</dbReference>
<dbReference type="InterPro" id="IPR055414">
    <property type="entry name" value="LRR_R13L4/SHOC2-like"/>
</dbReference>
<evidence type="ECO:0000259" key="13">
    <source>
        <dbReference type="Pfam" id="PF08263"/>
    </source>
</evidence>
<dbReference type="SUPFAM" id="SSF52058">
    <property type="entry name" value="L domain-like"/>
    <property type="match status" value="3"/>
</dbReference>
<feature type="signal peptide" evidence="12">
    <location>
        <begin position="1"/>
        <end position="26"/>
    </location>
</feature>
<proteinExistence type="inferred from homology"/>
<name>A0AAF0WCT6_DAUCS</name>